<dbReference type="InterPro" id="IPR058240">
    <property type="entry name" value="rSAM_sf"/>
</dbReference>
<name>X1GYG0_9ZZZZ</name>
<dbReference type="EMBL" id="BARU01034197">
    <property type="protein sequence ID" value="GAH62202.1"/>
    <property type="molecule type" value="Genomic_DNA"/>
</dbReference>
<dbReference type="PROSITE" id="PS51257">
    <property type="entry name" value="PROKAR_LIPOPROTEIN"/>
    <property type="match status" value="1"/>
</dbReference>
<comment type="caution">
    <text evidence="1">The sequence shown here is derived from an EMBL/GenBank/DDBJ whole genome shotgun (WGS) entry which is preliminary data.</text>
</comment>
<evidence type="ECO:0008006" key="2">
    <source>
        <dbReference type="Google" id="ProtNLM"/>
    </source>
</evidence>
<accession>X1GYG0</accession>
<organism evidence="1">
    <name type="scientific">marine sediment metagenome</name>
    <dbReference type="NCBI Taxonomy" id="412755"/>
    <lineage>
        <taxon>unclassified sequences</taxon>
        <taxon>metagenomes</taxon>
        <taxon>ecological metagenomes</taxon>
    </lineage>
</organism>
<reference evidence="1" key="1">
    <citation type="journal article" date="2014" name="Front. Microbiol.">
        <title>High frequency of phylogenetically diverse reductive dehalogenase-homologous genes in deep subseafloor sedimentary metagenomes.</title>
        <authorList>
            <person name="Kawai M."/>
            <person name="Futagami T."/>
            <person name="Toyoda A."/>
            <person name="Takaki Y."/>
            <person name="Nishi S."/>
            <person name="Hori S."/>
            <person name="Arai W."/>
            <person name="Tsubouchi T."/>
            <person name="Morono Y."/>
            <person name="Uchiyama I."/>
            <person name="Ito T."/>
            <person name="Fujiyama A."/>
            <person name="Inagaki F."/>
            <person name="Takami H."/>
        </authorList>
    </citation>
    <scope>NUCLEOTIDE SEQUENCE</scope>
    <source>
        <strain evidence="1">Expedition CK06-06</strain>
    </source>
</reference>
<dbReference type="AlphaFoldDB" id="X1GYG0"/>
<proteinExistence type="predicted"/>
<feature type="non-terminal residue" evidence="1">
    <location>
        <position position="70"/>
    </location>
</feature>
<dbReference type="InterPro" id="IPR007197">
    <property type="entry name" value="rSAM"/>
</dbReference>
<dbReference type="Gene3D" id="3.80.30.20">
    <property type="entry name" value="tm_1862 like domain"/>
    <property type="match status" value="1"/>
</dbReference>
<dbReference type="SUPFAM" id="SSF102114">
    <property type="entry name" value="Radical SAM enzymes"/>
    <property type="match status" value="1"/>
</dbReference>
<evidence type="ECO:0000313" key="1">
    <source>
        <dbReference type="EMBL" id="GAH62202.1"/>
    </source>
</evidence>
<dbReference type="SFLD" id="SFLDS00029">
    <property type="entry name" value="Radical_SAM"/>
    <property type="match status" value="1"/>
</dbReference>
<sequence>MTKYRAHNWHCLDDIDHRQPYGVIYTSLGCPYDCHFCQVKQLYSGKPGIRFRNPEGVAKELDILVNKYGI</sequence>
<dbReference type="GO" id="GO:0003824">
    <property type="term" value="F:catalytic activity"/>
    <property type="evidence" value="ECO:0007669"/>
    <property type="project" value="InterPro"/>
</dbReference>
<protein>
    <recommendedName>
        <fullName evidence="2">Radical SAM core domain-containing protein</fullName>
    </recommendedName>
</protein>
<dbReference type="GO" id="GO:0051536">
    <property type="term" value="F:iron-sulfur cluster binding"/>
    <property type="evidence" value="ECO:0007669"/>
    <property type="project" value="InterPro"/>
</dbReference>
<gene>
    <name evidence="1" type="ORF">S03H2_53714</name>
</gene>
<dbReference type="InterPro" id="IPR023404">
    <property type="entry name" value="rSAM_horseshoe"/>
</dbReference>